<evidence type="ECO:0000313" key="2">
    <source>
        <dbReference type="Proteomes" id="UP000663855"/>
    </source>
</evidence>
<sequence>MKNIIGSENDSIEINLRNLYILEIQLKTHLKQFERIQIENLLVSIDGIDQKNINQYRESIESRLHRIKSLLIDFYLIIFSSEIRTKTSTKDYRSDENSINKRIQYVVGLCYKLYDVKIAFSDLLKYFEKLYDHILNSELEFSQMIKVLDDIVDNIILEHFNINSLEINRDNINQTLSCLKNY</sequence>
<dbReference type="Proteomes" id="UP000663855">
    <property type="component" value="Unassembled WGS sequence"/>
</dbReference>
<dbReference type="AlphaFoldDB" id="A0A815U7E6"/>
<name>A0A815U7E6_9BILA</name>
<dbReference type="EMBL" id="CAJNOV010013237">
    <property type="protein sequence ID" value="CAF1515673.1"/>
    <property type="molecule type" value="Genomic_DNA"/>
</dbReference>
<gene>
    <name evidence="1" type="ORF">CJN711_LOCUS28095</name>
</gene>
<protein>
    <submittedName>
        <fullName evidence="1">Uncharacterized protein</fullName>
    </submittedName>
</protein>
<accession>A0A815U7E6</accession>
<organism evidence="1 2">
    <name type="scientific">Rotaria magnacalcarata</name>
    <dbReference type="NCBI Taxonomy" id="392030"/>
    <lineage>
        <taxon>Eukaryota</taxon>
        <taxon>Metazoa</taxon>
        <taxon>Spiralia</taxon>
        <taxon>Gnathifera</taxon>
        <taxon>Rotifera</taxon>
        <taxon>Eurotatoria</taxon>
        <taxon>Bdelloidea</taxon>
        <taxon>Philodinida</taxon>
        <taxon>Philodinidae</taxon>
        <taxon>Rotaria</taxon>
    </lineage>
</organism>
<evidence type="ECO:0000313" key="1">
    <source>
        <dbReference type="EMBL" id="CAF1515673.1"/>
    </source>
</evidence>
<reference evidence="1" key="1">
    <citation type="submission" date="2021-02" db="EMBL/GenBank/DDBJ databases">
        <authorList>
            <person name="Nowell W R."/>
        </authorList>
    </citation>
    <scope>NUCLEOTIDE SEQUENCE</scope>
</reference>
<proteinExistence type="predicted"/>
<comment type="caution">
    <text evidence="1">The sequence shown here is derived from an EMBL/GenBank/DDBJ whole genome shotgun (WGS) entry which is preliminary data.</text>
</comment>